<dbReference type="InterPro" id="IPR001611">
    <property type="entry name" value="Leu-rich_rpt"/>
</dbReference>
<comment type="caution">
    <text evidence="6">The sequence shown here is derived from an EMBL/GenBank/DDBJ whole genome shotgun (WGS) entry which is preliminary data.</text>
</comment>
<organism evidence="6 7">
    <name type="scientific">Rhododendron simsii</name>
    <name type="common">Sims's rhododendron</name>
    <dbReference type="NCBI Taxonomy" id="118357"/>
    <lineage>
        <taxon>Eukaryota</taxon>
        <taxon>Viridiplantae</taxon>
        <taxon>Streptophyta</taxon>
        <taxon>Embryophyta</taxon>
        <taxon>Tracheophyta</taxon>
        <taxon>Spermatophyta</taxon>
        <taxon>Magnoliopsida</taxon>
        <taxon>eudicotyledons</taxon>
        <taxon>Gunneridae</taxon>
        <taxon>Pentapetalae</taxon>
        <taxon>asterids</taxon>
        <taxon>Ericales</taxon>
        <taxon>Ericaceae</taxon>
        <taxon>Ericoideae</taxon>
        <taxon>Rhodoreae</taxon>
        <taxon>Rhododendron</taxon>
    </lineage>
</organism>
<evidence type="ECO:0000256" key="4">
    <source>
        <dbReference type="ARBA" id="ARBA00038043"/>
    </source>
</evidence>
<dbReference type="EMBL" id="WJXA01000003">
    <property type="protein sequence ID" value="KAF7147123.1"/>
    <property type="molecule type" value="Genomic_DNA"/>
</dbReference>
<dbReference type="InterPro" id="IPR032675">
    <property type="entry name" value="LRR_dom_sf"/>
</dbReference>
<dbReference type="FunFam" id="3.80.10.10:FF:000348">
    <property type="entry name" value="Polygalacturonase inhibitor 1"/>
    <property type="match status" value="1"/>
</dbReference>
<feature type="domain" description="Leucine-rich repeat-containing N-terminal plant-type" evidence="5">
    <location>
        <begin position="116"/>
        <end position="153"/>
    </location>
</feature>
<sequence>MLSGDLSFMFGSNKTVQIFDFSRNLFEFNLSDVVFPASLTSLDLNHNKIFGSLPVELTALDFQYLNVSYNRLCGKIPTGGKLQSFDVTSASSLLTLSLLLFLSLPSPCLSAERCNPHDKEVLLQIKQSFNNPYFLASWVPTFDCCDWYVVECDSTTNRINSLTLFGGVQGGGNLSGQIPAAVGDLPFLETLIFHKLSNLTGPIPPAIAKLSHLKTLWLSWTNLTGPVPSFLSQLKNLTFLDLSFNDLTGSIPMELSLLKNLAGIRLDRNKLTGPIPDWRFTGNAPDINLSHNKLTGQIPDSFGYYNYTRLDFSRNMLSGDLSFMFGSNKTVQIVDFSRNTFEFNMSNVVFPASLTSLDLNHNRIFGSLPVGLTALQFQFLNVSYNRLCGKIPMGGKLQSFDATSYFHNRCLCGAPLTAC</sequence>
<dbReference type="SUPFAM" id="SSF52058">
    <property type="entry name" value="L domain-like"/>
    <property type="match status" value="2"/>
</dbReference>
<dbReference type="PANTHER" id="PTHR48059:SF4">
    <property type="entry name" value="POLYGALACTURONASE INHIBITOR 1-RELATED"/>
    <property type="match status" value="1"/>
</dbReference>
<comment type="subcellular location">
    <subcellularLocation>
        <location evidence="1">Cell envelope</location>
    </subcellularLocation>
</comment>
<dbReference type="PROSITE" id="PS51450">
    <property type="entry name" value="LRR"/>
    <property type="match status" value="1"/>
</dbReference>
<keyword evidence="2" id="KW-0433">Leucine-rich repeat</keyword>
<dbReference type="Proteomes" id="UP000626092">
    <property type="component" value="Unassembled WGS sequence"/>
</dbReference>
<dbReference type="Gene3D" id="3.80.10.10">
    <property type="entry name" value="Ribonuclease Inhibitor"/>
    <property type="match status" value="2"/>
</dbReference>
<dbReference type="InterPro" id="IPR013210">
    <property type="entry name" value="LRR_N_plant-typ"/>
</dbReference>
<dbReference type="OrthoDB" id="676979at2759"/>
<protein>
    <recommendedName>
        <fullName evidence="5">Leucine-rich repeat-containing N-terminal plant-type domain-containing protein</fullName>
    </recommendedName>
</protein>
<name>A0A834H6A8_RHOSS</name>
<evidence type="ECO:0000256" key="1">
    <source>
        <dbReference type="ARBA" id="ARBA00004196"/>
    </source>
</evidence>
<dbReference type="Pfam" id="PF00560">
    <property type="entry name" value="LRR_1"/>
    <property type="match status" value="5"/>
</dbReference>
<evidence type="ECO:0000256" key="2">
    <source>
        <dbReference type="ARBA" id="ARBA00022614"/>
    </source>
</evidence>
<evidence type="ECO:0000313" key="6">
    <source>
        <dbReference type="EMBL" id="KAF7147123.1"/>
    </source>
</evidence>
<evidence type="ECO:0000259" key="5">
    <source>
        <dbReference type="Pfam" id="PF08263"/>
    </source>
</evidence>
<evidence type="ECO:0000256" key="3">
    <source>
        <dbReference type="ARBA" id="ARBA00022737"/>
    </source>
</evidence>
<dbReference type="Pfam" id="PF08263">
    <property type="entry name" value="LRRNT_2"/>
    <property type="match status" value="1"/>
</dbReference>
<reference evidence="6" key="1">
    <citation type="submission" date="2019-11" db="EMBL/GenBank/DDBJ databases">
        <authorList>
            <person name="Liu Y."/>
            <person name="Hou J."/>
            <person name="Li T.-Q."/>
            <person name="Guan C.-H."/>
            <person name="Wu X."/>
            <person name="Wu H.-Z."/>
            <person name="Ling F."/>
            <person name="Zhang R."/>
            <person name="Shi X.-G."/>
            <person name="Ren J.-P."/>
            <person name="Chen E.-F."/>
            <person name="Sun J.-M."/>
        </authorList>
    </citation>
    <scope>NUCLEOTIDE SEQUENCE</scope>
    <source>
        <strain evidence="6">Adult_tree_wgs_1</strain>
        <tissue evidence="6">Leaves</tissue>
    </source>
</reference>
<keyword evidence="3" id="KW-0677">Repeat</keyword>
<gene>
    <name evidence="6" type="ORF">RHSIM_Rhsim03G0009900</name>
</gene>
<comment type="similarity">
    <text evidence="4">Belongs to the polygalacturonase-inhibiting protein family.</text>
</comment>
<keyword evidence="7" id="KW-1185">Reference proteome</keyword>
<proteinExistence type="inferred from homology"/>
<dbReference type="PANTHER" id="PTHR48059">
    <property type="entry name" value="POLYGALACTURONASE INHIBITOR 1"/>
    <property type="match status" value="1"/>
</dbReference>
<evidence type="ECO:0000313" key="7">
    <source>
        <dbReference type="Proteomes" id="UP000626092"/>
    </source>
</evidence>
<dbReference type="AlphaFoldDB" id="A0A834H6A8"/>
<dbReference type="InterPro" id="IPR051848">
    <property type="entry name" value="PGIP"/>
</dbReference>
<accession>A0A834H6A8</accession>